<sequence>MDSRPDMLVGPKTETDEFLQRVKPSANNTTGFPWYWVCIPRSKDDKEDALKPAEEQSFESRVDFMEQGQVLVDKLTKDCKHIAVSSAPRTTLGFPRGHLTDRPLGLILQETAPVRGNKKTGAKSQKELREIEHAKFNDQVAALAKKYNVLTGKWLLYPTADNVDAIWAKVVNAIAKPDGALAKTGIVHTAKVSTHAEEGQGYVICIYCDDSWDRDGVGKAFKCLVRELGLVSSAYKSDANTLLGIDSKHSSGIRSSLYGKTDFMTKDEIEQAIEKRKAELEAPVKVPKKLEKEEEEDGFVTDEDSDEEAPKAKKQKV</sequence>
<evidence type="ECO:0000256" key="1">
    <source>
        <dbReference type="ARBA" id="ARBA00010568"/>
    </source>
</evidence>
<comment type="similarity">
    <text evidence="1">Belongs to the UPF0696 family.</text>
</comment>
<dbReference type="InterPro" id="IPR015034">
    <property type="entry name" value="Bles03"/>
</dbReference>
<dbReference type="EMBL" id="FQNC01000080">
    <property type="protein sequence ID" value="SGZ13095.1"/>
    <property type="molecule type" value="Genomic_DNA"/>
</dbReference>
<dbReference type="STRING" id="796604.A0A2X0PIX9"/>
<gene>
    <name evidence="3" type="primary">BQ5605_C028g10548</name>
    <name evidence="3" type="ORF">BQ5605_C028G10548</name>
</gene>
<feature type="compositionally biased region" description="Acidic residues" evidence="2">
    <location>
        <begin position="293"/>
        <end position="307"/>
    </location>
</feature>
<dbReference type="Proteomes" id="UP000249464">
    <property type="component" value="Unassembled WGS sequence"/>
</dbReference>
<dbReference type="PANTHER" id="PTHR31977:SF1">
    <property type="entry name" value="UPF0696 PROTEIN C11ORF68"/>
    <property type="match status" value="1"/>
</dbReference>
<proteinExistence type="inferred from homology"/>
<evidence type="ECO:0000313" key="4">
    <source>
        <dbReference type="Proteomes" id="UP000249464"/>
    </source>
</evidence>
<feature type="region of interest" description="Disordered" evidence="2">
    <location>
        <begin position="284"/>
        <end position="317"/>
    </location>
</feature>
<dbReference type="Gene3D" id="3.30.760.10">
    <property type="entry name" value="RNA Cap, Translation Initiation Factor Eif4e"/>
    <property type="match status" value="1"/>
</dbReference>
<keyword evidence="4" id="KW-1185">Reference proteome</keyword>
<name>A0A2X0PIX9_9BASI</name>
<evidence type="ECO:0000313" key="3">
    <source>
        <dbReference type="EMBL" id="SGZ13095.1"/>
    </source>
</evidence>
<organism evidence="3 4">
    <name type="scientific">Microbotryum silenes-dioicae</name>
    <dbReference type="NCBI Taxonomy" id="796604"/>
    <lineage>
        <taxon>Eukaryota</taxon>
        <taxon>Fungi</taxon>
        <taxon>Dikarya</taxon>
        <taxon>Basidiomycota</taxon>
        <taxon>Pucciniomycotina</taxon>
        <taxon>Microbotryomycetes</taxon>
        <taxon>Microbotryales</taxon>
        <taxon>Microbotryaceae</taxon>
        <taxon>Microbotryum</taxon>
    </lineage>
</organism>
<evidence type="ECO:0000256" key="2">
    <source>
        <dbReference type="SAM" id="MobiDB-lite"/>
    </source>
</evidence>
<reference evidence="3 4" key="1">
    <citation type="submission" date="2016-11" db="EMBL/GenBank/DDBJ databases">
        <authorList>
            <person name="Jaros S."/>
            <person name="Januszkiewicz K."/>
            <person name="Wedrychowicz H."/>
        </authorList>
    </citation>
    <scope>NUCLEOTIDE SEQUENCE [LARGE SCALE GENOMIC DNA]</scope>
</reference>
<dbReference type="InterPro" id="IPR023398">
    <property type="entry name" value="TIF_eIF4e-like"/>
</dbReference>
<dbReference type="AlphaFoldDB" id="A0A2X0PIX9"/>
<dbReference type="PANTHER" id="PTHR31977">
    <property type="entry name" value="UPF0696 PROTEIN C11ORF68"/>
    <property type="match status" value="1"/>
</dbReference>
<dbReference type="SUPFAM" id="SSF55418">
    <property type="entry name" value="eIF4e-like"/>
    <property type="match status" value="1"/>
</dbReference>
<accession>A0A2X0PIX9</accession>
<dbReference type="Pfam" id="PF08939">
    <property type="entry name" value="Bles03"/>
    <property type="match status" value="1"/>
</dbReference>
<protein>
    <submittedName>
        <fullName evidence="3">BQ5605_C028g10548 protein</fullName>
    </submittedName>
</protein>